<protein>
    <submittedName>
        <fullName evidence="1">21978_t:CDS:1</fullName>
    </submittedName>
</protein>
<evidence type="ECO:0000313" key="2">
    <source>
        <dbReference type="Proteomes" id="UP000789901"/>
    </source>
</evidence>
<sequence length="68" mass="7945">FSETEDALHHAATFWKELDLCLLLLFYDKIFPFFDEENHGVDALTSHLSLDVTYFNNLADFKLGKYIT</sequence>
<organism evidence="1 2">
    <name type="scientific">Gigaspora margarita</name>
    <dbReference type="NCBI Taxonomy" id="4874"/>
    <lineage>
        <taxon>Eukaryota</taxon>
        <taxon>Fungi</taxon>
        <taxon>Fungi incertae sedis</taxon>
        <taxon>Mucoromycota</taxon>
        <taxon>Glomeromycotina</taxon>
        <taxon>Glomeromycetes</taxon>
        <taxon>Diversisporales</taxon>
        <taxon>Gigasporaceae</taxon>
        <taxon>Gigaspora</taxon>
    </lineage>
</organism>
<comment type="caution">
    <text evidence="1">The sequence shown here is derived from an EMBL/GenBank/DDBJ whole genome shotgun (WGS) entry which is preliminary data.</text>
</comment>
<gene>
    <name evidence="1" type="ORF">GMARGA_LOCUS38695</name>
</gene>
<feature type="non-terminal residue" evidence="1">
    <location>
        <position position="68"/>
    </location>
</feature>
<reference evidence="1 2" key="1">
    <citation type="submission" date="2021-06" db="EMBL/GenBank/DDBJ databases">
        <authorList>
            <person name="Kallberg Y."/>
            <person name="Tangrot J."/>
            <person name="Rosling A."/>
        </authorList>
    </citation>
    <scope>NUCLEOTIDE SEQUENCE [LARGE SCALE GENOMIC DNA]</scope>
    <source>
        <strain evidence="1 2">120-4 pot B 10/14</strain>
    </source>
</reference>
<accession>A0ABN7X3Y7</accession>
<feature type="non-terminal residue" evidence="1">
    <location>
        <position position="1"/>
    </location>
</feature>
<dbReference type="EMBL" id="CAJVQB010087904">
    <property type="protein sequence ID" value="CAG8847490.1"/>
    <property type="molecule type" value="Genomic_DNA"/>
</dbReference>
<proteinExistence type="predicted"/>
<keyword evidence="2" id="KW-1185">Reference proteome</keyword>
<evidence type="ECO:0000313" key="1">
    <source>
        <dbReference type="EMBL" id="CAG8847490.1"/>
    </source>
</evidence>
<dbReference type="Proteomes" id="UP000789901">
    <property type="component" value="Unassembled WGS sequence"/>
</dbReference>
<name>A0ABN7X3Y7_GIGMA</name>